<dbReference type="PANTHER" id="PTHR43690:SF18">
    <property type="entry name" value="INSULIN-DEGRADING ENZYME-RELATED"/>
    <property type="match status" value="1"/>
</dbReference>
<dbReference type="GO" id="GO:0051603">
    <property type="term" value="P:proteolysis involved in protein catabolic process"/>
    <property type="evidence" value="ECO:0007669"/>
    <property type="project" value="TreeGrafter"/>
</dbReference>
<dbReference type="Pfam" id="PF00675">
    <property type="entry name" value="Peptidase_M16"/>
    <property type="match status" value="1"/>
</dbReference>
<dbReference type="Proteomes" id="UP001295423">
    <property type="component" value="Unassembled WGS sequence"/>
</dbReference>
<dbReference type="Pfam" id="PF22456">
    <property type="entry name" value="PqqF-like_C_4"/>
    <property type="match status" value="1"/>
</dbReference>
<evidence type="ECO:0000256" key="6">
    <source>
        <dbReference type="ARBA" id="ARBA00023049"/>
    </source>
</evidence>
<dbReference type="SUPFAM" id="SSF63411">
    <property type="entry name" value="LuxS/MPP-like metallohydrolase"/>
    <property type="match status" value="4"/>
</dbReference>
<dbReference type="GO" id="GO:0005829">
    <property type="term" value="C:cytosol"/>
    <property type="evidence" value="ECO:0007669"/>
    <property type="project" value="TreeGrafter"/>
</dbReference>
<sequence>MEDTNYYFSITTQAIESENVSEGLVGALDRFSQFFIAPRFEESMAERELRAIDSEYRNGKTSDAWRNYQLLKSIANQKHPFSNFGCGNYETLMSAGQPPIDLLRLFLKKYYTTSNMRLAVVSSGPLDSLQKVVEETFGQLPYSNHPPRREKYNPNSLLFPRENAVYNPNEPAFGKEQLGKIREVIPLLESRTLKVQFATPPMADPVLRATRPHRVISHLLGHESKGSLHCILNDLNLITTLTSGTAIDASDFSLFGLTLYLTPKGMEQKDLIMDLVFQWICLIRDTAVKSPKLMAEYHNELRQISATNFKFRENGDPTDFCSTAAELLFDDGRPNEILASGSLVKDYDPLIANAFLERLSPENAMVTIINSAIDEEDHDDWNIEPRYGAKYREYEMPTEKLGQWKSSEANGNLKLHLPDLNRYIPTDFSLRCDDDGQNQVMSISDKDECRRAAPVLIEQGPNFKFYHKLDRFWRVPKSFIRVSIVSPEAYSSPRSMTLSRIYERVLNDDLNSFLYDASLAGCSYRLSCTPSGYKVSMKGYSEKLVFLFDTLTSRMLSLLDELEAGKDTNPALSSKFEKAKESLLRETKNYRLDAPHEVANYNSRLLLEENVWFLDEYIDEMERDDAHNKPLKMEECGETVRKGLNGRLKLSSLCIGNIDEESAKKVGGIISQRFLNPSRVLRDSEAPIFKSVRLPTRDEAILIFGQNVAGESIPVKVQELARSPSEENCAVEVTFQAGCDLTLGYEGIGIIDLISHLAYLSAYNKLRTQEQLGYIVSAFTRKTAGSSWGLSVVVQSSNSSPLVLEDRIENWLQLFRRELEDMTVEAIAMEARGMVGQLLEENTRLSQEVGSVWGEIVATDTCHEAISPVFDRLKRLSDELVLTTEEPSERTKNGNPRKSPEQLKKALLDFFDKYYATDAPERRVVSSRVYSRSMKDEYESTSAQAGVLSSYSSIRYFKNHLSTWPIIAYWREKIEDNQA</sequence>
<feature type="domain" description="Peptidase M16 middle/third" evidence="9">
    <location>
        <begin position="309"/>
        <end position="619"/>
    </location>
</feature>
<dbReference type="InterPro" id="IPR054734">
    <property type="entry name" value="PqqF-like_C_4"/>
</dbReference>
<keyword evidence="12" id="KW-1185">Reference proteome</keyword>
<evidence type="ECO:0000259" key="9">
    <source>
        <dbReference type="Pfam" id="PF16187"/>
    </source>
</evidence>
<evidence type="ECO:0000313" key="11">
    <source>
        <dbReference type="EMBL" id="CAJ1945694.1"/>
    </source>
</evidence>
<reference evidence="11" key="1">
    <citation type="submission" date="2023-08" db="EMBL/GenBank/DDBJ databases">
        <authorList>
            <person name="Audoor S."/>
            <person name="Bilcke G."/>
        </authorList>
    </citation>
    <scope>NUCLEOTIDE SEQUENCE</scope>
</reference>
<dbReference type="InterPro" id="IPR011249">
    <property type="entry name" value="Metalloenz_LuxS/M16"/>
</dbReference>
<dbReference type="GO" id="GO:0005739">
    <property type="term" value="C:mitochondrion"/>
    <property type="evidence" value="ECO:0007669"/>
    <property type="project" value="TreeGrafter"/>
</dbReference>
<organism evidence="11 12">
    <name type="scientific">Cylindrotheca closterium</name>
    <dbReference type="NCBI Taxonomy" id="2856"/>
    <lineage>
        <taxon>Eukaryota</taxon>
        <taxon>Sar</taxon>
        <taxon>Stramenopiles</taxon>
        <taxon>Ochrophyta</taxon>
        <taxon>Bacillariophyta</taxon>
        <taxon>Bacillariophyceae</taxon>
        <taxon>Bacillariophycidae</taxon>
        <taxon>Bacillariales</taxon>
        <taxon>Bacillariaceae</taxon>
        <taxon>Cylindrotheca</taxon>
    </lineage>
</organism>
<evidence type="ECO:0000256" key="3">
    <source>
        <dbReference type="ARBA" id="ARBA00022723"/>
    </source>
</evidence>
<dbReference type="InterPro" id="IPR032632">
    <property type="entry name" value="Peptidase_M16_M"/>
</dbReference>
<dbReference type="GO" id="GO:0043171">
    <property type="term" value="P:peptide catabolic process"/>
    <property type="evidence" value="ECO:0007669"/>
    <property type="project" value="TreeGrafter"/>
</dbReference>
<accession>A0AAD2CTL0</accession>
<keyword evidence="3" id="KW-0479">Metal-binding</keyword>
<evidence type="ECO:0000256" key="4">
    <source>
        <dbReference type="ARBA" id="ARBA00022801"/>
    </source>
</evidence>
<dbReference type="InterPro" id="IPR007863">
    <property type="entry name" value="Peptidase_M16_C"/>
</dbReference>
<evidence type="ECO:0000259" key="7">
    <source>
        <dbReference type="Pfam" id="PF00675"/>
    </source>
</evidence>
<name>A0AAD2CTL0_9STRA</name>
<proteinExistence type="inferred from homology"/>
<dbReference type="AlphaFoldDB" id="A0AAD2CTL0"/>
<evidence type="ECO:0000256" key="5">
    <source>
        <dbReference type="ARBA" id="ARBA00022833"/>
    </source>
</evidence>
<dbReference type="Pfam" id="PF16187">
    <property type="entry name" value="Peptidase_M16_M"/>
    <property type="match status" value="1"/>
</dbReference>
<dbReference type="GO" id="GO:0004222">
    <property type="term" value="F:metalloendopeptidase activity"/>
    <property type="evidence" value="ECO:0007669"/>
    <property type="project" value="TreeGrafter"/>
</dbReference>
<evidence type="ECO:0000313" key="12">
    <source>
        <dbReference type="Proteomes" id="UP001295423"/>
    </source>
</evidence>
<feature type="domain" description="Peptidase M16 C-terminal" evidence="8">
    <location>
        <begin position="102"/>
        <end position="286"/>
    </location>
</feature>
<dbReference type="InterPro" id="IPR011765">
    <property type="entry name" value="Pept_M16_N"/>
</dbReference>
<evidence type="ECO:0000256" key="2">
    <source>
        <dbReference type="ARBA" id="ARBA00022670"/>
    </source>
</evidence>
<gene>
    <name evidence="11" type="ORF">CYCCA115_LOCUS9839</name>
</gene>
<feature type="domain" description="Peptidase M16 N-terminal" evidence="7">
    <location>
        <begin position="2"/>
        <end position="76"/>
    </location>
</feature>
<dbReference type="EMBL" id="CAKOGP040001458">
    <property type="protein sequence ID" value="CAJ1945694.1"/>
    <property type="molecule type" value="Genomic_DNA"/>
</dbReference>
<evidence type="ECO:0000259" key="10">
    <source>
        <dbReference type="Pfam" id="PF22456"/>
    </source>
</evidence>
<dbReference type="Gene3D" id="3.30.830.10">
    <property type="entry name" value="Metalloenzyme, LuxS/M16 peptidase-like"/>
    <property type="match status" value="4"/>
</dbReference>
<feature type="domain" description="Coenzyme PQQ synthesis protein F-like C-terminal lobe" evidence="10">
    <location>
        <begin position="754"/>
        <end position="853"/>
    </location>
</feature>
<dbReference type="GO" id="GO:0046872">
    <property type="term" value="F:metal ion binding"/>
    <property type="evidence" value="ECO:0007669"/>
    <property type="project" value="UniProtKB-KW"/>
</dbReference>
<dbReference type="Pfam" id="PF05193">
    <property type="entry name" value="Peptidase_M16_C"/>
    <property type="match status" value="1"/>
</dbReference>
<comment type="caution">
    <text evidence="11">The sequence shown here is derived from an EMBL/GenBank/DDBJ whole genome shotgun (WGS) entry which is preliminary data.</text>
</comment>
<keyword evidence="2" id="KW-0645">Protease</keyword>
<evidence type="ECO:0000259" key="8">
    <source>
        <dbReference type="Pfam" id="PF05193"/>
    </source>
</evidence>
<evidence type="ECO:0000256" key="1">
    <source>
        <dbReference type="ARBA" id="ARBA00007261"/>
    </source>
</evidence>
<dbReference type="InterPro" id="IPR050626">
    <property type="entry name" value="Peptidase_M16"/>
</dbReference>
<keyword evidence="6" id="KW-0482">Metalloprotease</keyword>
<evidence type="ECO:0008006" key="13">
    <source>
        <dbReference type="Google" id="ProtNLM"/>
    </source>
</evidence>
<comment type="similarity">
    <text evidence="1">Belongs to the peptidase M16 family.</text>
</comment>
<protein>
    <recommendedName>
        <fullName evidence="13">Insulysin</fullName>
    </recommendedName>
</protein>
<keyword evidence="5" id="KW-0862">Zinc</keyword>
<keyword evidence="4" id="KW-0378">Hydrolase</keyword>
<dbReference type="PANTHER" id="PTHR43690">
    <property type="entry name" value="NARDILYSIN"/>
    <property type="match status" value="1"/>
</dbReference>